<evidence type="ECO:0000313" key="1">
    <source>
        <dbReference type="EMBL" id="KAH6945233.1"/>
    </source>
</evidence>
<sequence length="103" mass="11464">MLRGPCSTRNLLNKVPQHGHHFRGSFAVRFCGWGGWSQSSPQFRGIVVVGAYHVLNYSILGQLRGNGDTKVYEYVINAYHGRRQDVIETDVIFSGGGCISCFD</sequence>
<proteinExistence type="predicted"/>
<organism evidence="1 2">
    <name type="scientific">Hyalomma asiaticum</name>
    <name type="common">Tick</name>
    <dbReference type="NCBI Taxonomy" id="266040"/>
    <lineage>
        <taxon>Eukaryota</taxon>
        <taxon>Metazoa</taxon>
        <taxon>Ecdysozoa</taxon>
        <taxon>Arthropoda</taxon>
        <taxon>Chelicerata</taxon>
        <taxon>Arachnida</taxon>
        <taxon>Acari</taxon>
        <taxon>Parasitiformes</taxon>
        <taxon>Ixodida</taxon>
        <taxon>Ixodoidea</taxon>
        <taxon>Ixodidae</taxon>
        <taxon>Hyalomminae</taxon>
        <taxon>Hyalomma</taxon>
    </lineage>
</organism>
<gene>
    <name evidence="1" type="ORF">HPB50_007594</name>
</gene>
<dbReference type="Proteomes" id="UP000821845">
    <property type="component" value="Chromosome 1"/>
</dbReference>
<evidence type="ECO:0000313" key="2">
    <source>
        <dbReference type="Proteomes" id="UP000821845"/>
    </source>
</evidence>
<name>A0ACB7TE49_HYAAI</name>
<accession>A0ACB7TE49</accession>
<reference evidence="1" key="1">
    <citation type="submission" date="2020-05" db="EMBL/GenBank/DDBJ databases">
        <title>Large-scale comparative analyses of tick genomes elucidate their genetic diversity and vector capacities.</title>
        <authorList>
            <person name="Jia N."/>
            <person name="Wang J."/>
            <person name="Shi W."/>
            <person name="Du L."/>
            <person name="Sun Y."/>
            <person name="Zhan W."/>
            <person name="Jiang J."/>
            <person name="Wang Q."/>
            <person name="Zhang B."/>
            <person name="Ji P."/>
            <person name="Sakyi L.B."/>
            <person name="Cui X."/>
            <person name="Yuan T."/>
            <person name="Jiang B."/>
            <person name="Yang W."/>
            <person name="Lam T.T.-Y."/>
            <person name="Chang Q."/>
            <person name="Ding S."/>
            <person name="Wang X."/>
            <person name="Zhu J."/>
            <person name="Ruan X."/>
            <person name="Zhao L."/>
            <person name="Wei J."/>
            <person name="Que T."/>
            <person name="Du C."/>
            <person name="Cheng J."/>
            <person name="Dai P."/>
            <person name="Han X."/>
            <person name="Huang E."/>
            <person name="Gao Y."/>
            <person name="Liu J."/>
            <person name="Shao H."/>
            <person name="Ye R."/>
            <person name="Li L."/>
            <person name="Wei W."/>
            <person name="Wang X."/>
            <person name="Wang C."/>
            <person name="Yang T."/>
            <person name="Huo Q."/>
            <person name="Li W."/>
            <person name="Guo W."/>
            <person name="Chen H."/>
            <person name="Zhou L."/>
            <person name="Ni X."/>
            <person name="Tian J."/>
            <person name="Zhou Y."/>
            <person name="Sheng Y."/>
            <person name="Liu T."/>
            <person name="Pan Y."/>
            <person name="Xia L."/>
            <person name="Li J."/>
            <person name="Zhao F."/>
            <person name="Cao W."/>
        </authorList>
    </citation>
    <scope>NUCLEOTIDE SEQUENCE</scope>
    <source>
        <strain evidence="1">Hyas-2018</strain>
    </source>
</reference>
<dbReference type="EMBL" id="CM023481">
    <property type="protein sequence ID" value="KAH6945233.1"/>
    <property type="molecule type" value="Genomic_DNA"/>
</dbReference>
<comment type="caution">
    <text evidence="1">The sequence shown here is derived from an EMBL/GenBank/DDBJ whole genome shotgun (WGS) entry which is preliminary data.</text>
</comment>
<protein>
    <submittedName>
        <fullName evidence="1">Uncharacterized protein</fullName>
    </submittedName>
</protein>
<keyword evidence="2" id="KW-1185">Reference proteome</keyword>